<dbReference type="KEGG" id="nhy:JQS43_16500"/>
<dbReference type="AlphaFoldDB" id="A0A895YCP9"/>
<dbReference type="PANTHER" id="PTHR13696:SF52">
    <property type="entry name" value="PARA FAMILY PROTEIN CT_582"/>
    <property type="match status" value="1"/>
</dbReference>
<evidence type="ECO:0000259" key="1">
    <source>
        <dbReference type="Pfam" id="PF13614"/>
    </source>
</evidence>
<proteinExistence type="predicted"/>
<dbReference type="Gene3D" id="3.40.50.300">
    <property type="entry name" value="P-loop containing nucleotide triphosphate hydrolases"/>
    <property type="match status" value="1"/>
</dbReference>
<organism evidence="2 3">
    <name type="scientific">Natronosporangium hydrolyticum</name>
    <dbReference type="NCBI Taxonomy" id="2811111"/>
    <lineage>
        <taxon>Bacteria</taxon>
        <taxon>Bacillati</taxon>
        <taxon>Actinomycetota</taxon>
        <taxon>Actinomycetes</taxon>
        <taxon>Micromonosporales</taxon>
        <taxon>Micromonosporaceae</taxon>
        <taxon>Natronosporangium</taxon>
    </lineage>
</organism>
<feature type="domain" description="AAA" evidence="1">
    <location>
        <begin position="1"/>
        <end position="206"/>
    </location>
</feature>
<name>A0A895YCP9_9ACTN</name>
<dbReference type="EMBL" id="CP070499">
    <property type="protein sequence ID" value="QSB13223.1"/>
    <property type="molecule type" value="Genomic_DNA"/>
</dbReference>
<dbReference type="PANTHER" id="PTHR13696">
    <property type="entry name" value="P-LOOP CONTAINING NUCLEOSIDE TRIPHOSPHATE HYDROLASE"/>
    <property type="match status" value="1"/>
</dbReference>
<dbReference type="Proteomes" id="UP000662857">
    <property type="component" value="Chromosome"/>
</dbReference>
<accession>A0A895YCP9</accession>
<dbReference type="RefSeq" id="WP_239675302.1">
    <property type="nucleotide sequence ID" value="NZ_CP070499.1"/>
</dbReference>
<dbReference type="InterPro" id="IPR050678">
    <property type="entry name" value="DNA_Partitioning_ATPase"/>
</dbReference>
<dbReference type="Pfam" id="PF13614">
    <property type="entry name" value="AAA_31"/>
    <property type="match status" value="1"/>
</dbReference>
<reference evidence="2" key="1">
    <citation type="submission" date="2021-02" db="EMBL/GenBank/DDBJ databases">
        <title>Natrosporangium hydrolyticum gen. nov., sp. nov, a haloalkaliphilic actinobacterium from a soda solonchak soil.</title>
        <authorList>
            <person name="Sorokin D.Y."/>
            <person name="Khijniak T.V."/>
            <person name="Zakharycheva A.P."/>
            <person name="Boueva O.V."/>
            <person name="Ariskina E.V."/>
            <person name="Hahnke R.L."/>
            <person name="Bunk B."/>
            <person name="Sproer C."/>
            <person name="Schumann P."/>
            <person name="Evtushenko L.I."/>
            <person name="Kublanov I.V."/>
        </authorList>
    </citation>
    <scope>NUCLEOTIDE SEQUENCE</scope>
    <source>
        <strain evidence="2">DSM 106523</strain>
    </source>
</reference>
<protein>
    <submittedName>
        <fullName evidence="2">ParA family protein</fullName>
    </submittedName>
</protein>
<dbReference type="SUPFAM" id="SSF52540">
    <property type="entry name" value="P-loop containing nucleoside triphosphate hydrolases"/>
    <property type="match status" value="1"/>
</dbReference>
<evidence type="ECO:0000313" key="3">
    <source>
        <dbReference type="Proteomes" id="UP000662857"/>
    </source>
</evidence>
<keyword evidence="3" id="KW-1185">Reference proteome</keyword>
<dbReference type="CDD" id="cd02042">
    <property type="entry name" value="ParAB_family"/>
    <property type="match status" value="1"/>
</dbReference>
<sequence>MTVVSVINYKGGVGKTTLTANLGAELAYRGRRVLMIDLDPQASLTFSFYPPRVWEQQLADDHTILQWFGTVLDPKPAAPLRPYALTPTAVNEQISRHGGRLDLIASHLGLVDADLDFAAELGGSRFQHGSPRYLELHRSLADALAGPEFTEYDLVLIDCPPNFTMVTRTAIVASDRLVVPAKPDHLSTLGIGYLQRKLSELVTEFNRVAGPGHDQINPTIAGVVFTMVQYASAGPILASRNFFSLPSQLELPEFHQKIRESKTLFATAGQDGVPAVLVSDGNPTVQYELQQLASELLAKLRD</sequence>
<gene>
    <name evidence="2" type="ORF">JQS43_16500</name>
</gene>
<dbReference type="InterPro" id="IPR027417">
    <property type="entry name" value="P-loop_NTPase"/>
</dbReference>
<dbReference type="InterPro" id="IPR025669">
    <property type="entry name" value="AAA_dom"/>
</dbReference>
<evidence type="ECO:0000313" key="2">
    <source>
        <dbReference type="EMBL" id="QSB13223.1"/>
    </source>
</evidence>